<dbReference type="SUPFAM" id="SSF51905">
    <property type="entry name" value="FAD/NAD(P)-binding domain"/>
    <property type="match status" value="1"/>
</dbReference>
<reference evidence="3" key="2">
    <citation type="submission" date="2021-04" db="EMBL/GenBank/DDBJ databases">
        <authorList>
            <person name="Gilroy R."/>
        </authorList>
    </citation>
    <scope>NUCLEOTIDE SEQUENCE</scope>
    <source>
        <strain evidence="3">ChiBcec18-1249</strain>
    </source>
</reference>
<evidence type="ECO:0000313" key="3">
    <source>
        <dbReference type="EMBL" id="HJB12673.1"/>
    </source>
</evidence>
<dbReference type="PANTHER" id="PTHR42842">
    <property type="entry name" value="FAD/NAD(P)-BINDING OXIDOREDUCTASE"/>
    <property type="match status" value="1"/>
</dbReference>
<evidence type="ECO:0000259" key="2">
    <source>
        <dbReference type="Pfam" id="PF21688"/>
    </source>
</evidence>
<comment type="caution">
    <text evidence="3">The sequence shown here is derived from an EMBL/GenBank/DDBJ whole genome shotgun (WGS) entry which is preliminary data.</text>
</comment>
<dbReference type="InterPro" id="IPR049516">
    <property type="entry name" value="FAD-depend_C"/>
</dbReference>
<name>A0A9D2LHC3_9FIRM</name>
<dbReference type="Gene3D" id="3.50.50.60">
    <property type="entry name" value="FAD/NAD(P)-binding domain"/>
    <property type="match status" value="2"/>
</dbReference>
<dbReference type="PANTHER" id="PTHR42842:SF3">
    <property type="entry name" value="FAD_NAD(P)-BINDING OXIDOREDUCTASE FAMILY PROTEIN"/>
    <property type="match status" value="1"/>
</dbReference>
<reference evidence="3" key="1">
    <citation type="journal article" date="2021" name="PeerJ">
        <title>Extensive microbial diversity within the chicken gut microbiome revealed by metagenomics and culture.</title>
        <authorList>
            <person name="Gilroy R."/>
            <person name="Ravi A."/>
            <person name="Getino M."/>
            <person name="Pursley I."/>
            <person name="Horton D.L."/>
            <person name="Alikhan N.F."/>
            <person name="Baker D."/>
            <person name="Gharbi K."/>
            <person name="Hall N."/>
            <person name="Watson M."/>
            <person name="Adriaenssens E.M."/>
            <person name="Foster-Nyarko E."/>
            <person name="Jarju S."/>
            <person name="Secka A."/>
            <person name="Antonio M."/>
            <person name="Oren A."/>
            <person name="Chaudhuri R.R."/>
            <person name="La Ragione R."/>
            <person name="Hildebrand F."/>
            <person name="Pallen M.J."/>
        </authorList>
    </citation>
    <scope>NUCLEOTIDE SEQUENCE</scope>
    <source>
        <strain evidence="3">ChiBcec18-1249</strain>
    </source>
</reference>
<sequence>MLRIDSIKLPPEAGMAELAAEAARLLRVREKDILSLRLLRRSVDAREEVRLVYTVEVSLKEEAAVLRRCRSRKISRAQPAPAYVPPSPLPVTETPPVVVGAGPAGLFAALVLARAGLRPILLERGRPVERRKADVERFWATGELDLTSNVQFGEGGAGAFSDGKLNTGTRDPRHRFILETLVSCGAPEDILIDAKPHVGTDYLHIALVELRKKLLTLGADIRFESRLADLDIRDGALAGITVEGPEGPYTLPCSQLVLCPGHSARDTFAMLHARGVAMEAKPFAVGVRIEHRQADCDAAQYRQYAGHPGLPASTYKLSCHLPNGRAAYSFCVCPGGQVVAAASEKDRVVTNGMSEFARDQENINGGLLVNVTPEDYGGGRDVLAGIAFQRRLEAAAYDLGGGGYQAPAQRVGDFLAGRPSTGPGRVTPSYRPGVTWTDLRLCLPDFVADTIAGALPLLGQKLRGYDDPDAVLTAVESRSSSPVRIPRDGTYQSSLRGLYPCGEGAGYAGGILSAAADGMRCAEQLCQSIQKGV</sequence>
<dbReference type="Pfam" id="PF21688">
    <property type="entry name" value="FAD-depend_C"/>
    <property type="match status" value="1"/>
</dbReference>
<dbReference type="Gene3D" id="3.30.70.2700">
    <property type="match status" value="1"/>
</dbReference>
<feature type="domain" description="FAD-binding" evidence="1">
    <location>
        <begin position="94"/>
        <end position="126"/>
    </location>
</feature>
<dbReference type="InterPro" id="IPR028348">
    <property type="entry name" value="FAD-binding_protein"/>
</dbReference>
<dbReference type="PIRSF" id="PIRSF038984">
    <property type="entry name" value="FAD_binding_protein"/>
    <property type="match status" value="1"/>
</dbReference>
<dbReference type="EMBL" id="DWZJ01000022">
    <property type="protein sequence ID" value="HJB12673.1"/>
    <property type="molecule type" value="Genomic_DNA"/>
</dbReference>
<proteinExistence type="predicted"/>
<dbReference type="InterPro" id="IPR036188">
    <property type="entry name" value="FAD/NAD-bd_sf"/>
</dbReference>
<organism evidence="3 4">
    <name type="scientific">Candidatus Oscillibacter excrementigallinarum</name>
    <dbReference type="NCBI Taxonomy" id="2838716"/>
    <lineage>
        <taxon>Bacteria</taxon>
        <taxon>Bacillati</taxon>
        <taxon>Bacillota</taxon>
        <taxon>Clostridia</taxon>
        <taxon>Eubacteriales</taxon>
        <taxon>Oscillospiraceae</taxon>
        <taxon>Oscillibacter</taxon>
    </lineage>
</organism>
<dbReference type="GO" id="GO:0004497">
    <property type="term" value="F:monooxygenase activity"/>
    <property type="evidence" value="ECO:0007669"/>
    <property type="project" value="UniProtKB-KW"/>
</dbReference>
<dbReference type="AlphaFoldDB" id="A0A9D2LHC3"/>
<feature type="domain" description="FAD-dependent protein C-terminal" evidence="2">
    <location>
        <begin position="282"/>
        <end position="479"/>
    </location>
</feature>
<protein>
    <submittedName>
        <fullName evidence="3">FAD-dependent monooxygenase</fullName>
    </submittedName>
</protein>
<keyword evidence="3" id="KW-0503">Monooxygenase</keyword>
<accession>A0A9D2LHC3</accession>
<keyword evidence="3" id="KW-0560">Oxidoreductase</keyword>
<dbReference type="GO" id="GO:0071949">
    <property type="term" value="F:FAD binding"/>
    <property type="evidence" value="ECO:0007669"/>
    <property type="project" value="InterPro"/>
</dbReference>
<dbReference type="Pfam" id="PF01494">
    <property type="entry name" value="FAD_binding_3"/>
    <property type="match status" value="1"/>
</dbReference>
<evidence type="ECO:0000313" key="4">
    <source>
        <dbReference type="Proteomes" id="UP000823824"/>
    </source>
</evidence>
<evidence type="ECO:0000259" key="1">
    <source>
        <dbReference type="Pfam" id="PF01494"/>
    </source>
</evidence>
<dbReference type="Proteomes" id="UP000823824">
    <property type="component" value="Unassembled WGS sequence"/>
</dbReference>
<dbReference type="InterPro" id="IPR002938">
    <property type="entry name" value="FAD-bd"/>
</dbReference>
<gene>
    <name evidence="3" type="ORF">H9787_03050</name>
</gene>